<dbReference type="GO" id="GO:0005634">
    <property type="term" value="C:nucleus"/>
    <property type="evidence" value="ECO:0007669"/>
    <property type="project" value="UniProtKB-SubCell"/>
</dbReference>
<evidence type="ECO:0000313" key="11">
    <source>
        <dbReference type="EMBL" id="VVB13716.1"/>
    </source>
</evidence>
<dbReference type="AlphaFoldDB" id="A0A565CJJ1"/>
<reference evidence="11" key="1">
    <citation type="submission" date="2019-07" db="EMBL/GenBank/DDBJ databases">
        <authorList>
            <person name="Dittberner H."/>
        </authorList>
    </citation>
    <scope>NUCLEOTIDE SEQUENCE [LARGE SCALE GENOMIC DNA]</scope>
</reference>
<evidence type="ECO:0000256" key="1">
    <source>
        <dbReference type="ARBA" id="ARBA00001968"/>
    </source>
</evidence>
<keyword evidence="12" id="KW-1185">Reference proteome</keyword>
<evidence type="ECO:0000313" key="12">
    <source>
        <dbReference type="Proteomes" id="UP000489600"/>
    </source>
</evidence>
<feature type="region of interest" description="Disordered" evidence="8">
    <location>
        <begin position="1"/>
        <end position="41"/>
    </location>
</feature>
<evidence type="ECO:0000256" key="6">
    <source>
        <dbReference type="ARBA" id="ARBA00022801"/>
    </source>
</evidence>
<evidence type="ECO:0000256" key="7">
    <source>
        <dbReference type="ARBA" id="ARBA00023242"/>
    </source>
</evidence>
<dbReference type="Proteomes" id="UP000489600">
    <property type="component" value="Unassembled WGS sequence"/>
</dbReference>
<dbReference type="PANTHER" id="PTHR22930:SF259">
    <property type="entry name" value="OS08G0106900 PROTEIN"/>
    <property type="match status" value="1"/>
</dbReference>
<comment type="caution">
    <text evidence="11">The sequence shown here is derived from an EMBL/GenBank/DDBJ whole genome shotgun (WGS) entry which is preliminary data.</text>
</comment>
<comment type="subcellular location">
    <subcellularLocation>
        <location evidence="2">Nucleus</location>
    </subcellularLocation>
</comment>
<dbReference type="EMBL" id="CABITT030000008">
    <property type="protein sequence ID" value="VVB13716.1"/>
    <property type="molecule type" value="Genomic_DNA"/>
</dbReference>
<gene>
    <name evidence="11" type="ORF">ANE_LOCUS24160</name>
</gene>
<keyword evidence="5" id="KW-0479">Metal-binding</keyword>
<evidence type="ECO:0000256" key="3">
    <source>
        <dbReference type="ARBA" id="ARBA00006958"/>
    </source>
</evidence>
<evidence type="ECO:0000259" key="9">
    <source>
        <dbReference type="Pfam" id="PF13359"/>
    </source>
</evidence>
<name>A0A565CJJ1_9BRAS</name>
<dbReference type="InterPro" id="IPR058353">
    <property type="entry name" value="DUF8040"/>
</dbReference>
<dbReference type="GO" id="GO:0004518">
    <property type="term" value="F:nuclease activity"/>
    <property type="evidence" value="ECO:0007669"/>
    <property type="project" value="UniProtKB-KW"/>
</dbReference>
<accession>A0A565CJJ1</accession>
<protein>
    <submittedName>
        <fullName evidence="11">Uncharacterized protein</fullName>
    </submittedName>
</protein>
<sequence>MSGDDEVSYGSGDEVNVIDGHNKRATPSSGAGAGPTRKRSRKACGDSIVEAMLEIAAASKMRAAALTKNGDRFSISKCIKTLDDLQDSSTSSFDFDIELDEMELVAAAAGYMYYHSRVNQPQRHSSPVICTYLKDLLEGPVEDFREQLRMDKHVFHKLSEILRGKGLLRDTPTVLVEEQVAIFLCIIGHNERVRVIHERFQRSCETISRHFSNVLKAVRSLSREFLQPPPLETPIEIVNSKRLYPYFKDCIGVIDGLQIPANLPTKDQSRFQNKNGVLTQNLLAACTFDLQFIFVSAGWEGSVEDSRILRAVLDDPNQNFPQAPKGKYYLVDRDYRNTEGFVAPYPRTRYRLHEFRGARQMPQNAHDLFNHRHLCLSNVIQRSFSILKTRFPILKSAPPYPFNVQRDLVIATCALHNFIKREDGIHDWLFAAAAEDHGPVEESHGQEEDELELLHLDLTPMDLAADSQRDSTAFTMWDDFMNKWEEW</sequence>
<dbReference type="InterPro" id="IPR027806">
    <property type="entry name" value="HARBI1_dom"/>
</dbReference>
<keyword evidence="6" id="KW-0378">Hydrolase</keyword>
<evidence type="ECO:0000256" key="8">
    <source>
        <dbReference type="SAM" id="MobiDB-lite"/>
    </source>
</evidence>
<organism evidence="11 12">
    <name type="scientific">Arabis nemorensis</name>
    <dbReference type="NCBI Taxonomy" id="586526"/>
    <lineage>
        <taxon>Eukaryota</taxon>
        <taxon>Viridiplantae</taxon>
        <taxon>Streptophyta</taxon>
        <taxon>Embryophyta</taxon>
        <taxon>Tracheophyta</taxon>
        <taxon>Spermatophyta</taxon>
        <taxon>Magnoliopsida</taxon>
        <taxon>eudicotyledons</taxon>
        <taxon>Gunneridae</taxon>
        <taxon>Pentapetalae</taxon>
        <taxon>rosids</taxon>
        <taxon>malvids</taxon>
        <taxon>Brassicales</taxon>
        <taxon>Brassicaceae</taxon>
        <taxon>Arabideae</taxon>
        <taxon>Arabis</taxon>
    </lineage>
</organism>
<dbReference type="Pfam" id="PF13359">
    <property type="entry name" value="DDE_Tnp_4"/>
    <property type="match status" value="1"/>
</dbReference>
<evidence type="ECO:0000259" key="10">
    <source>
        <dbReference type="Pfam" id="PF26138"/>
    </source>
</evidence>
<keyword evidence="7" id="KW-0539">Nucleus</keyword>
<feature type="domain" description="DDE Tnp4" evidence="9">
    <location>
        <begin position="254"/>
        <end position="417"/>
    </location>
</feature>
<evidence type="ECO:0000256" key="2">
    <source>
        <dbReference type="ARBA" id="ARBA00004123"/>
    </source>
</evidence>
<dbReference type="GO" id="GO:0046872">
    <property type="term" value="F:metal ion binding"/>
    <property type="evidence" value="ECO:0007669"/>
    <property type="project" value="UniProtKB-KW"/>
</dbReference>
<comment type="similarity">
    <text evidence="3">Belongs to the HARBI1 family.</text>
</comment>
<dbReference type="OrthoDB" id="1921318at2759"/>
<keyword evidence="4" id="KW-0540">Nuclease</keyword>
<comment type="cofactor">
    <cofactor evidence="1">
        <name>a divalent metal cation</name>
        <dbReference type="ChEBI" id="CHEBI:60240"/>
    </cofactor>
</comment>
<dbReference type="InterPro" id="IPR045249">
    <property type="entry name" value="HARBI1-like"/>
</dbReference>
<evidence type="ECO:0000256" key="5">
    <source>
        <dbReference type="ARBA" id="ARBA00022723"/>
    </source>
</evidence>
<evidence type="ECO:0000256" key="4">
    <source>
        <dbReference type="ARBA" id="ARBA00022722"/>
    </source>
</evidence>
<dbReference type="Pfam" id="PF26138">
    <property type="entry name" value="DUF8040"/>
    <property type="match status" value="1"/>
</dbReference>
<dbReference type="PANTHER" id="PTHR22930">
    <property type="match status" value="1"/>
</dbReference>
<dbReference type="GO" id="GO:0016787">
    <property type="term" value="F:hydrolase activity"/>
    <property type="evidence" value="ECO:0007669"/>
    <property type="project" value="UniProtKB-KW"/>
</dbReference>
<proteinExistence type="inferred from homology"/>
<feature type="domain" description="DUF8040" evidence="10">
    <location>
        <begin position="131"/>
        <end position="219"/>
    </location>
</feature>